<evidence type="ECO:0000259" key="4">
    <source>
        <dbReference type="Pfam" id="PF13400"/>
    </source>
</evidence>
<dbReference type="OrthoDB" id="8894266at2"/>
<keyword evidence="6" id="KW-1185">Reference proteome</keyword>
<proteinExistence type="predicted"/>
<dbReference type="AlphaFoldDB" id="A0A4R5M669"/>
<feature type="region of interest" description="Disordered" evidence="1">
    <location>
        <begin position="203"/>
        <end position="229"/>
    </location>
</feature>
<dbReference type="RefSeq" id="WP_133197552.1">
    <property type="nucleotide sequence ID" value="NZ_JBHUCW010000013.1"/>
</dbReference>
<name>A0A4R5M669_9BURK</name>
<feature type="transmembrane region" description="Helical" evidence="2">
    <location>
        <begin position="12"/>
        <end position="32"/>
    </location>
</feature>
<evidence type="ECO:0008006" key="7">
    <source>
        <dbReference type="Google" id="ProtNLM"/>
    </source>
</evidence>
<gene>
    <name evidence="5" type="ORF">EYW47_25220</name>
</gene>
<protein>
    <recommendedName>
        <fullName evidence="7">Flp pilus-assembly TadG-like N-terminal domain-containing protein</fullName>
    </recommendedName>
</protein>
<dbReference type="InterPro" id="IPR018705">
    <property type="entry name" value="DUF2134_membrane"/>
</dbReference>
<sequence length="383" mass="40172">MRRQSTKKQRGAVTVITALMMVFLLGIAALAIDIANALVTRNELQNAADAAALAAATCLYPRAVCGNPNANAPDWDTAQQRARDVVGMNKAQGVKIVVGDASSGYWNITSDPAGLESPPVTTGPSHLPAVRVSITKSDSNDNGSVRMFLASVIGVHKLDVSAVATAAISYPGIVGPGGLFPMAVSSCLFGKYWQNGSPLIAKDNKPLPGATITKKNGQQTPDTTPQTPGQPYVFKIGTSYQYSGCDAGQWTTFNTTNNSTDFERGVVDGKDMGQGTVSIGQNPGTYIQPGEENALFKYVQDCSAAGSKTCEWSIVPIVDSLTPKTYPVVVAYACVHILNASNGNEPYVLVQMAMAKDADHCQVKNAGGAGVGYGALQPPRLVQ</sequence>
<keyword evidence="2" id="KW-1133">Transmembrane helix</keyword>
<accession>A0A4R5M669</accession>
<reference evidence="5 6" key="1">
    <citation type="submission" date="2019-03" db="EMBL/GenBank/DDBJ databases">
        <title>Paraburkholderia sp. 4M-K11, isolated from subtropical forest soil.</title>
        <authorList>
            <person name="Gao Z.-H."/>
            <person name="Qiu L.-H."/>
        </authorList>
    </citation>
    <scope>NUCLEOTIDE SEQUENCE [LARGE SCALE GENOMIC DNA]</scope>
    <source>
        <strain evidence="5 6">4M-K11</strain>
    </source>
</reference>
<dbReference type="Pfam" id="PF13400">
    <property type="entry name" value="Tad"/>
    <property type="match status" value="1"/>
</dbReference>
<evidence type="ECO:0000313" key="5">
    <source>
        <dbReference type="EMBL" id="TDG20830.1"/>
    </source>
</evidence>
<dbReference type="Pfam" id="PF09977">
    <property type="entry name" value="Tad_C"/>
    <property type="match status" value="1"/>
</dbReference>
<dbReference type="Proteomes" id="UP000295722">
    <property type="component" value="Unassembled WGS sequence"/>
</dbReference>
<feature type="domain" description="Putative Flp pilus-assembly TadG-like N-terminal" evidence="4">
    <location>
        <begin position="11"/>
        <end position="56"/>
    </location>
</feature>
<keyword evidence="2" id="KW-0812">Transmembrane</keyword>
<dbReference type="InterPro" id="IPR028087">
    <property type="entry name" value="Tad_N"/>
</dbReference>
<comment type="caution">
    <text evidence="5">The sequence shown here is derived from an EMBL/GenBank/DDBJ whole genome shotgun (WGS) entry which is preliminary data.</text>
</comment>
<dbReference type="EMBL" id="SMRP01000014">
    <property type="protein sequence ID" value="TDG20830.1"/>
    <property type="molecule type" value="Genomic_DNA"/>
</dbReference>
<organism evidence="5 6">
    <name type="scientific">Paraburkholderia silviterrae</name>
    <dbReference type="NCBI Taxonomy" id="2528715"/>
    <lineage>
        <taxon>Bacteria</taxon>
        <taxon>Pseudomonadati</taxon>
        <taxon>Pseudomonadota</taxon>
        <taxon>Betaproteobacteria</taxon>
        <taxon>Burkholderiales</taxon>
        <taxon>Burkholderiaceae</taxon>
        <taxon>Paraburkholderia</taxon>
    </lineage>
</organism>
<evidence type="ECO:0000259" key="3">
    <source>
        <dbReference type="Pfam" id="PF09977"/>
    </source>
</evidence>
<evidence type="ECO:0000313" key="6">
    <source>
        <dbReference type="Proteomes" id="UP000295722"/>
    </source>
</evidence>
<feature type="compositionally biased region" description="Low complexity" evidence="1">
    <location>
        <begin position="217"/>
        <end position="229"/>
    </location>
</feature>
<keyword evidence="2" id="KW-0472">Membrane</keyword>
<feature type="domain" description="DUF2134" evidence="3">
    <location>
        <begin position="75"/>
        <end position="166"/>
    </location>
</feature>
<evidence type="ECO:0000256" key="2">
    <source>
        <dbReference type="SAM" id="Phobius"/>
    </source>
</evidence>
<evidence type="ECO:0000256" key="1">
    <source>
        <dbReference type="SAM" id="MobiDB-lite"/>
    </source>
</evidence>